<feature type="domain" description="Helicase ATP-binding" evidence="7">
    <location>
        <begin position="40"/>
        <end position="215"/>
    </location>
</feature>
<dbReference type="InterPro" id="IPR027417">
    <property type="entry name" value="P-loop_NTPase"/>
</dbReference>
<dbReference type="EMBL" id="JABXXO010000011">
    <property type="protein sequence ID" value="KAF7763972.1"/>
    <property type="molecule type" value="Genomic_DNA"/>
</dbReference>
<evidence type="ECO:0000256" key="3">
    <source>
        <dbReference type="ARBA" id="ARBA00022840"/>
    </source>
</evidence>
<dbReference type="PANTHER" id="PTHR13710:SF154">
    <property type="entry name" value="RECQ HELICASE, PUTATIVE (AFU_ORTHOLOGUE AFUA_6G14720)-RELATED"/>
    <property type="match status" value="1"/>
</dbReference>
<keyword evidence="2" id="KW-0547">Nucleotide-binding</keyword>
<feature type="region of interest" description="Disordered" evidence="6">
    <location>
        <begin position="376"/>
        <end position="404"/>
    </location>
</feature>
<dbReference type="PANTHER" id="PTHR13710">
    <property type="entry name" value="DNA HELICASE RECQ FAMILY MEMBER"/>
    <property type="match status" value="1"/>
</dbReference>
<evidence type="ECO:0000313" key="11">
    <source>
        <dbReference type="Proteomes" id="UP000629468"/>
    </source>
</evidence>
<dbReference type="PROSITE" id="PS51194">
    <property type="entry name" value="HELICASE_CTER"/>
    <property type="match status" value="1"/>
</dbReference>
<dbReference type="Pfam" id="PF00271">
    <property type="entry name" value="Helicase_C"/>
    <property type="match status" value="1"/>
</dbReference>
<evidence type="ECO:0000313" key="9">
    <source>
        <dbReference type="EMBL" id="KAF7763972.1"/>
    </source>
</evidence>
<dbReference type="EMBL" id="JABXXO010000006">
    <property type="protein sequence ID" value="KAF7776683.1"/>
    <property type="molecule type" value="Genomic_DNA"/>
</dbReference>
<name>A0A8H7F4I4_AGABI</name>
<feature type="compositionally biased region" description="Basic residues" evidence="6">
    <location>
        <begin position="388"/>
        <end position="403"/>
    </location>
</feature>
<evidence type="ECO:0000256" key="1">
    <source>
        <dbReference type="ARBA" id="ARBA00005446"/>
    </source>
</evidence>
<organism evidence="10 11">
    <name type="scientific">Agaricus bisporus var. burnettii</name>
    <dbReference type="NCBI Taxonomy" id="192524"/>
    <lineage>
        <taxon>Eukaryota</taxon>
        <taxon>Fungi</taxon>
        <taxon>Dikarya</taxon>
        <taxon>Basidiomycota</taxon>
        <taxon>Agaricomycotina</taxon>
        <taxon>Agaricomycetes</taxon>
        <taxon>Agaricomycetidae</taxon>
        <taxon>Agaricales</taxon>
        <taxon>Agaricineae</taxon>
        <taxon>Agaricaceae</taxon>
        <taxon>Agaricus</taxon>
    </lineage>
</organism>
<feature type="domain" description="Helicase C-terminal" evidence="8">
    <location>
        <begin position="241"/>
        <end position="402"/>
    </location>
</feature>
<dbReference type="SMART" id="SM00490">
    <property type="entry name" value="HELICc"/>
    <property type="match status" value="1"/>
</dbReference>
<dbReference type="GO" id="GO:0005737">
    <property type="term" value="C:cytoplasm"/>
    <property type="evidence" value="ECO:0007669"/>
    <property type="project" value="TreeGrafter"/>
</dbReference>
<dbReference type="Proteomes" id="UP000629468">
    <property type="component" value="Unassembled WGS sequence"/>
</dbReference>
<evidence type="ECO:0000256" key="6">
    <source>
        <dbReference type="SAM" id="MobiDB-lite"/>
    </source>
</evidence>
<dbReference type="EC" id="5.6.2.4" evidence="5"/>
<dbReference type="GO" id="GO:0005694">
    <property type="term" value="C:chromosome"/>
    <property type="evidence" value="ECO:0007669"/>
    <property type="project" value="TreeGrafter"/>
</dbReference>
<evidence type="ECO:0000256" key="2">
    <source>
        <dbReference type="ARBA" id="ARBA00022741"/>
    </source>
</evidence>
<dbReference type="AlphaFoldDB" id="A0A8H7F4I4"/>
<dbReference type="InterPro" id="IPR011545">
    <property type="entry name" value="DEAD/DEAH_box_helicase_dom"/>
</dbReference>
<evidence type="ECO:0000256" key="4">
    <source>
        <dbReference type="ARBA" id="ARBA00034617"/>
    </source>
</evidence>
<comment type="similarity">
    <text evidence="1">Belongs to the helicase family. RecQ subfamily.</text>
</comment>
<gene>
    <name evidence="10" type="ORF">Agabi119p4_5076</name>
    <name evidence="9" type="ORF">Agabi119p4_8509</name>
</gene>
<reference evidence="10 11" key="1">
    <citation type="journal article" name="Sci. Rep.">
        <title>Telomere-to-telomere assembled and centromere annotated genomes of the two main subspecies of the button mushroom Agaricus bisporus reveal especially polymorphic chromosome ends.</title>
        <authorList>
            <person name="Sonnenberg A.S.M."/>
            <person name="Sedaghat-Telgerd N."/>
            <person name="Lavrijssen B."/>
            <person name="Ohm R.A."/>
            <person name="Hendrickx P.M."/>
            <person name="Scholtmeijer K."/>
            <person name="Baars J.J.P."/>
            <person name="van Peer A."/>
        </authorList>
    </citation>
    <scope>NUCLEOTIDE SEQUENCE [LARGE SCALE GENOMIC DNA]</scope>
    <source>
        <strain evidence="10 11">H119_p4</strain>
    </source>
</reference>
<evidence type="ECO:0000313" key="10">
    <source>
        <dbReference type="EMBL" id="KAF7776683.1"/>
    </source>
</evidence>
<evidence type="ECO:0000259" key="8">
    <source>
        <dbReference type="PROSITE" id="PS51194"/>
    </source>
</evidence>
<dbReference type="InterPro" id="IPR014001">
    <property type="entry name" value="Helicase_ATP-bd"/>
</dbReference>
<dbReference type="SUPFAM" id="SSF52540">
    <property type="entry name" value="P-loop containing nucleoside triphosphate hydrolases"/>
    <property type="match status" value="1"/>
</dbReference>
<comment type="catalytic activity">
    <reaction evidence="4">
        <text>Couples ATP hydrolysis with the unwinding of duplex DNA by translocating in the 3'-5' direction.</text>
        <dbReference type="EC" id="5.6.2.4"/>
    </reaction>
</comment>
<dbReference type="InterPro" id="IPR001650">
    <property type="entry name" value="Helicase_C-like"/>
</dbReference>
<dbReference type="GO" id="GO:0043138">
    <property type="term" value="F:3'-5' DNA helicase activity"/>
    <property type="evidence" value="ECO:0007669"/>
    <property type="project" value="UniProtKB-EC"/>
</dbReference>
<evidence type="ECO:0000259" key="7">
    <source>
        <dbReference type="PROSITE" id="PS51192"/>
    </source>
</evidence>
<sequence>MLAASSSPAPLQSKWTTDRITDLVRRRFKKRPCWYQIEVAKAFYAGQDVIGCAPTGAGKTLSFWIPLLMAQEENPGTILFVVSPLNVLAAQNVAILLEAGISAVAVAAENATTSTFKDIAKGTYQVVVTNPEILLTSDELSLLWKTSSFTSRLIGFIFDEGHCISQWGKFRKHYLAIGIIRYLISKPVPFYVASATLPPPVVTEVRKLLHMTQENTSLVLCSNERPDIALMVRELKRPSSSYEDLAFLIPCNWLEGMSKPKKFLVFFDNTKEAENAKKYFHTRLLERYHSRIAWFHSTMTQEYRERKVDEFRRGEIWGLLCTDAFGLGMDIGDVEIVVQYKATCDFCTLWQRFGRAARAAGLQGVGILLVEKKDTTEGRKTKGTSAGSKRKKEHSQKGRRTRARLAVGHSNVEEDNDELEVDGTCPSREIPPPSLVIWTSQRQVRYSRPEIAPSDPTNAKKGKSPGVIPGSAMDDYINLPSYITCRRIVPELYFSNKKRITDGHNRCEPELMEGCQRCKPRVSDICCDKCHADAFHEFDSPHPKRIFQPRRSIIPLTYTRSPQHNTVKKALHIWREDEAVKRFGAGMVRQLGAEVIMSDEGVDRILACWTAEKITDVSHFRRETSWPLEWIEACGQSLIDLLIAHPPFEKPSIDLEAQAPIPSPPSPTRCVSLSPPSPPDVTLSLDLSDAAVLIAPSAYHASTTVNGDQNLSSLAVVNLPVAVPQVPVSSQPRKRAQIRCGNCHQIGHNRESEISIQLLLIHFQSAHVKCQKR</sequence>
<protein>
    <recommendedName>
        <fullName evidence="5">DNA 3'-5' helicase</fullName>
        <ecNumber evidence="5">5.6.2.4</ecNumber>
    </recommendedName>
</protein>
<keyword evidence="3" id="KW-0067">ATP-binding</keyword>
<dbReference type="GO" id="GO:0000724">
    <property type="term" value="P:double-strand break repair via homologous recombination"/>
    <property type="evidence" value="ECO:0007669"/>
    <property type="project" value="TreeGrafter"/>
</dbReference>
<dbReference type="GO" id="GO:0003676">
    <property type="term" value="F:nucleic acid binding"/>
    <property type="evidence" value="ECO:0007669"/>
    <property type="project" value="InterPro"/>
</dbReference>
<dbReference type="GO" id="GO:0009378">
    <property type="term" value="F:four-way junction helicase activity"/>
    <property type="evidence" value="ECO:0007669"/>
    <property type="project" value="TreeGrafter"/>
</dbReference>
<dbReference type="SMART" id="SM00487">
    <property type="entry name" value="DEXDc"/>
    <property type="match status" value="1"/>
</dbReference>
<dbReference type="Gene3D" id="3.40.50.300">
    <property type="entry name" value="P-loop containing nucleotide triphosphate hydrolases"/>
    <property type="match status" value="2"/>
</dbReference>
<dbReference type="Pfam" id="PF00270">
    <property type="entry name" value="DEAD"/>
    <property type="match status" value="1"/>
</dbReference>
<dbReference type="PROSITE" id="PS51192">
    <property type="entry name" value="HELICASE_ATP_BIND_1"/>
    <property type="match status" value="1"/>
</dbReference>
<accession>A0A8H7F4I4</accession>
<dbReference type="GO" id="GO:0005524">
    <property type="term" value="F:ATP binding"/>
    <property type="evidence" value="ECO:0007669"/>
    <property type="project" value="UniProtKB-KW"/>
</dbReference>
<evidence type="ECO:0000256" key="5">
    <source>
        <dbReference type="ARBA" id="ARBA00034808"/>
    </source>
</evidence>
<proteinExistence type="inferred from homology"/>
<comment type="caution">
    <text evidence="10">The sequence shown here is derived from an EMBL/GenBank/DDBJ whole genome shotgun (WGS) entry which is preliminary data.</text>
</comment>